<dbReference type="Pfam" id="PF09704">
    <property type="entry name" value="Cas_Cas5d"/>
    <property type="match status" value="1"/>
</dbReference>
<reference evidence="2 3" key="1">
    <citation type="submission" date="2014-07" db="EMBL/GenBank/DDBJ databases">
        <authorList>
            <person name="McCorrison J."/>
            <person name="Sanka R."/>
            <person name="Torralba M."/>
            <person name="Gillis M."/>
            <person name="Haft D.H."/>
            <person name="Methe B."/>
            <person name="Sutton G."/>
            <person name="Nelson K.E."/>
        </authorList>
    </citation>
    <scope>NUCLEOTIDE SEQUENCE [LARGE SCALE GENOMIC DNA]</scope>
    <source>
        <strain evidence="2 3">DNF00011</strain>
    </source>
</reference>
<comment type="caution">
    <text evidence="2">The sequence shown here is derived from an EMBL/GenBank/DDBJ whole genome shotgun (WGS) entry which is preliminary data.</text>
</comment>
<dbReference type="AlphaFoldDB" id="A0A095YDI4"/>
<dbReference type="NCBIfam" id="TIGR02593">
    <property type="entry name" value="CRISPR_cas5"/>
    <property type="match status" value="1"/>
</dbReference>
<keyword evidence="1" id="KW-0051">Antiviral defense</keyword>
<dbReference type="GO" id="GO:0043571">
    <property type="term" value="P:maintenance of CRISPR repeat elements"/>
    <property type="evidence" value="ECO:0007669"/>
    <property type="project" value="InterPro"/>
</dbReference>
<dbReference type="InterPro" id="IPR021124">
    <property type="entry name" value="CRISPR-assoc_prot_Cas5"/>
</dbReference>
<dbReference type="CDD" id="cd09756">
    <property type="entry name" value="Cas5_I-E"/>
    <property type="match status" value="1"/>
</dbReference>
<dbReference type="Gene3D" id="3.30.70.2660">
    <property type="match status" value="1"/>
</dbReference>
<dbReference type="GO" id="GO:0003723">
    <property type="term" value="F:RNA binding"/>
    <property type="evidence" value="ECO:0007669"/>
    <property type="project" value="InterPro"/>
</dbReference>
<dbReference type="EMBL" id="JRNH01000014">
    <property type="protein sequence ID" value="KGF20510.1"/>
    <property type="molecule type" value="Genomic_DNA"/>
</dbReference>
<evidence type="ECO:0008006" key="4">
    <source>
        <dbReference type="Google" id="ProtNLM"/>
    </source>
</evidence>
<dbReference type="GO" id="GO:0051607">
    <property type="term" value="P:defense response to virus"/>
    <property type="evidence" value="ECO:0007669"/>
    <property type="project" value="UniProtKB-KW"/>
</dbReference>
<evidence type="ECO:0000313" key="2">
    <source>
        <dbReference type="EMBL" id="KGF20510.1"/>
    </source>
</evidence>
<dbReference type="InterPro" id="IPR010147">
    <property type="entry name" value="CRISPR-assoc_prot_CasD"/>
</dbReference>
<evidence type="ECO:0000313" key="3">
    <source>
        <dbReference type="Proteomes" id="UP000053528"/>
    </source>
</evidence>
<dbReference type="InterPro" id="IPR013422">
    <property type="entry name" value="CRISPR-assoc_prot_Cas5_N"/>
</dbReference>
<dbReference type="Proteomes" id="UP000053528">
    <property type="component" value="Unassembled WGS sequence"/>
</dbReference>
<gene>
    <name evidence="2" type="ORF">HMPREF2128_05445</name>
</gene>
<dbReference type="NCBIfam" id="TIGR01868">
    <property type="entry name" value="casD_Cas5e"/>
    <property type="match status" value="1"/>
</dbReference>
<name>A0A095YDI4_9MICC</name>
<organism evidence="2 3">
    <name type="scientific">Pseudoglutamicibacter albus DNF00011</name>
    <dbReference type="NCBI Taxonomy" id="1401063"/>
    <lineage>
        <taxon>Bacteria</taxon>
        <taxon>Bacillati</taxon>
        <taxon>Actinomycetota</taxon>
        <taxon>Actinomycetes</taxon>
        <taxon>Micrococcales</taxon>
        <taxon>Micrococcaceae</taxon>
        <taxon>Pseudoglutamicibacter</taxon>
    </lineage>
</organism>
<proteinExistence type="predicted"/>
<sequence length="255" mass="28304">MVHTLVLVLRGPLQAWGARSRYNRRATQPQPTKSGVAGLLASALGYERSADLSEFRDLRFGTRTDIPGTLTVDFQTARTLDPKPSRMPLTHRHMLEDAVFVVGFESSDRELLERYVKAIQAPVYPLFLGRRALPPAGPIHADVCEGGLEDVLKSYPWQASDYQAKRLANLRRNGSERIHLTFESRPGDATFATAETIADNPVSFSMEHRQYDFRAMSHDYVPLSAITTHDNGSADSDDVHDPMALLAPVDDEGVS</sequence>
<protein>
    <recommendedName>
        <fullName evidence="4">CRISPR-associated protein Cas5</fullName>
    </recommendedName>
</protein>
<evidence type="ECO:0000256" key="1">
    <source>
        <dbReference type="ARBA" id="ARBA00023118"/>
    </source>
</evidence>
<accession>A0A095YDI4</accession>
<dbReference type="RefSeq" id="WP_035755853.1">
    <property type="nucleotide sequence ID" value="NZ_JRNH01000014.1"/>
</dbReference>